<name>A0AAV5M8I9_9ROSI</name>
<comment type="caution">
    <text evidence="2">The sequence shown here is derived from an EMBL/GenBank/DDBJ whole genome shotgun (WGS) entry which is preliminary data.</text>
</comment>
<evidence type="ECO:0000256" key="1">
    <source>
        <dbReference type="SAM" id="SignalP"/>
    </source>
</evidence>
<sequence>MLRLRPCSLLCAQIPLLCANPLLCTKSPALCAPAIMPPARLHALPPARMHPPLPEPRSALITPLREPICTHHLPSSLNQSPVPQSCNPRLQRNLATRSCTCSGCPILLGTLSRSSTR</sequence>
<feature type="signal peptide" evidence="1">
    <location>
        <begin position="1"/>
        <end position="19"/>
    </location>
</feature>
<organism evidence="2 3">
    <name type="scientific">Rubroshorea leprosula</name>
    <dbReference type="NCBI Taxonomy" id="152421"/>
    <lineage>
        <taxon>Eukaryota</taxon>
        <taxon>Viridiplantae</taxon>
        <taxon>Streptophyta</taxon>
        <taxon>Embryophyta</taxon>
        <taxon>Tracheophyta</taxon>
        <taxon>Spermatophyta</taxon>
        <taxon>Magnoliopsida</taxon>
        <taxon>eudicotyledons</taxon>
        <taxon>Gunneridae</taxon>
        <taxon>Pentapetalae</taxon>
        <taxon>rosids</taxon>
        <taxon>malvids</taxon>
        <taxon>Malvales</taxon>
        <taxon>Dipterocarpaceae</taxon>
        <taxon>Rubroshorea</taxon>
    </lineage>
</organism>
<keyword evidence="1" id="KW-0732">Signal</keyword>
<proteinExistence type="predicted"/>
<evidence type="ECO:0008006" key="4">
    <source>
        <dbReference type="Google" id="ProtNLM"/>
    </source>
</evidence>
<feature type="chain" id="PRO_5043540191" description="Secreted protein" evidence="1">
    <location>
        <begin position="20"/>
        <end position="117"/>
    </location>
</feature>
<gene>
    <name evidence="2" type="ORF">SLEP1_g53151</name>
</gene>
<dbReference type="AlphaFoldDB" id="A0AAV5M8I9"/>
<reference evidence="2 3" key="1">
    <citation type="journal article" date="2021" name="Commun. Biol.">
        <title>The genome of Shorea leprosula (Dipterocarpaceae) highlights the ecological relevance of drought in aseasonal tropical rainforests.</title>
        <authorList>
            <person name="Ng K.K.S."/>
            <person name="Kobayashi M.J."/>
            <person name="Fawcett J.A."/>
            <person name="Hatakeyama M."/>
            <person name="Paape T."/>
            <person name="Ng C.H."/>
            <person name="Ang C.C."/>
            <person name="Tnah L.H."/>
            <person name="Lee C.T."/>
            <person name="Nishiyama T."/>
            <person name="Sese J."/>
            <person name="O'Brien M.J."/>
            <person name="Copetti D."/>
            <person name="Mohd Noor M.I."/>
            <person name="Ong R.C."/>
            <person name="Putra M."/>
            <person name="Sireger I.Z."/>
            <person name="Indrioko S."/>
            <person name="Kosugi Y."/>
            <person name="Izuno A."/>
            <person name="Isagi Y."/>
            <person name="Lee S.L."/>
            <person name="Shimizu K.K."/>
        </authorList>
    </citation>
    <scope>NUCLEOTIDE SEQUENCE [LARGE SCALE GENOMIC DNA]</scope>
    <source>
        <strain evidence="2">214</strain>
    </source>
</reference>
<dbReference type="EMBL" id="BPVZ01000203">
    <property type="protein sequence ID" value="GKV46144.1"/>
    <property type="molecule type" value="Genomic_DNA"/>
</dbReference>
<evidence type="ECO:0000313" key="3">
    <source>
        <dbReference type="Proteomes" id="UP001054252"/>
    </source>
</evidence>
<accession>A0AAV5M8I9</accession>
<evidence type="ECO:0000313" key="2">
    <source>
        <dbReference type="EMBL" id="GKV46144.1"/>
    </source>
</evidence>
<keyword evidence="3" id="KW-1185">Reference proteome</keyword>
<dbReference type="Proteomes" id="UP001054252">
    <property type="component" value="Unassembled WGS sequence"/>
</dbReference>
<protein>
    <recommendedName>
        <fullName evidence="4">Secreted protein</fullName>
    </recommendedName>
</protein>